<gene>
    <name evidence="4" type="ORF">HAU20_08135</name>
    <name evidence="3" type="ORF">HAU43_07690</name>
</gene>
<dbReference type="AlphaFoldDB" id="A0A4Z0RNA9"/>
<organism evidence="4 5">
    <name type="scientific">Weissella confusa</name>
    <name type="common">Lactobacillus confusus</name>
    <dbReference type="NCBI Taxonomy" id="1583"/>
    <lineage>
        <taxon>Bacteria</taxon>
        <taxon>Bacillati</taxon>
        <taxon>Bacillota</taxon>
        <taxon>Bacilli</taxon>
        <taxon>Lactobacillales</taxon>
        <taxon>Lactobacillaceae</taxon>
        <taxon>Weissella</taxon>
    </lineage>
</organism>
<dbReference type="InterPro" id="IPR026272">
    <property type="entry name" value="SdpI"/>
</dbReference>
<feature type="transmembrane region" description="Helical" evidence="1">
    <location>
        <begin position="47"/>
        <end position="71"/>
    </location>
</feature>
<keyword evidence="1" id="KW-1133">Transmembrane helix</keyword>
<dbReference type="Proteomes" id="UP000728106">
    <property type="component" value="Unassembled WGS sequence"/>
</dbReference>
<feature type="transmembrane region" description="Helical" evidence="1">
    <location>
        <begin position="187"/>
        <end position="209"/>
    </location>
</feature>
<dbReference type="EMBL" id="JAAOCX010000009">
    <property type="protein sequence ID" value="MBJ7632965.1"/>
    <property type="molecule type" value="Genomic_DNA"/>
</dbReference>
<feature type="transmembrane region" description="Helical" evidence="1">
    <location>
        <begin position="83"/>
        <end position="108"/>
    </location>
</feature>
<evidence type="ECO:0000256" key="1">
    <source>
        <dbReference type="SAM" id="Phobius"/>
    </source>
</evidence>
<evidence type="ECO:0000259" key="2">
    <source>
        <dbReference type="Pfam" id="PF07853"/>
    </source>
</evidence>
<evidence type="ECO:0000313" key="5">
    <source>
        <dbReference type="Proteomes" id="UP000728106"/>
    </source>
</evidence>
<sequence length="214" mass="23698">MPFTKRIIAGSTLITLLPIIFGAMLYHRLPDRMPTHFAADGSVTETMPKLVVVFGLPLVFAIINVIVLVFANADPKNKHLTSFPVAIIASLIPFITVGTMLMVDVLALGYRVQITTVVMFILGIVFIAIGLVLPKVDTSYTIGIRTPWTLSNRNNWRMVHRLGGRLFIGAGILLFGCAGFNHTPIFLTILVIIILIVVIVPIVYSYLLWRQSNR</sequence>
<keyword evidence="1" id="KW-0812">Transmembrane</keyword>
<evidence type="ECO:0000313" key="3">
    <source>
        <dbReference type="EMBL" id="MBJ7632965.1"/>
    </source>
</evidence>
<feature type="transmembrane region" description="Helical" evidence="1">
    <location>
        <begin position="114"/>
        <end position="133"/>
    </location>
</feature>
<keyword evidence="1" id="KW-0472">Membrane</keyword>
<reference evidence="4" key="1">
    <citation type="submission" date="2020-02" db="EMBL/GenBank/DDBJ databases">
        <authorList>
            <person name="Fontana A."/>
            <person name="Patrone V."/>
            <person name="Morelli L."/>
        </authorList>
    </citation>
    <scope>NUCLEOTIDE SEQUENCE</scope>
    <source>
        <strain evidence="3">CCUG 30943</strain>
        <strain evidence="4">CCUG 43002</strain>
    </source>
</reference>
<dbReference type="Proteomes" id="UP000808038">
    <property type="component" value="Unassembled WGS sequence"/>
</dbReference>
<dbReference type="Pfam" id="PF13630">
    <property type="entry name" value="SdpI"/>
    <property type="match status" value="1"/>
</dbReference>
<dbReference type="GO" id="GO:0009636">
    <property type="term" value="P:response to toxic substance"/>
    <property type="evidence" value="ECO:0007669"/>
    <property type="project" value="TreeGrafter"/>
</dbReference>
<dbReference type="PANTHER" id="PTHR37810:SF5">
    <property type="entry name" value="IMMUNITY PROTEIN SDPI"/>
    <property type="match status" value="1"/>
</dbReference>
<feature type="transmembrane region" description="Helical" evidence="1">
    <location>
        <begin position="7"/>
        <end position="27"/>
    </location>
</feature>
<dbReference type="InterPro" id="IPR025962">
    <property type="entry name" value="SdpI/YhfL"/>
</dbReference>
<dbReference type="GeneID" id="57978685"/>
<dbReference type="Pfam" id="PF07853">
    <property type="entry name" value="DUF1648"/>
    <property type="match status" value="1"/>
</dbReference>
<protein>
    <submittedName>
        <fullName evidence="4">DUF1648 domain-containing protein</fullName>
    </submittedName>
</protein>
<comment type="caution">
    <text evidence="4">The sequence shown here is derived from an EMBL/GenBank/DDBJ whole genome shotgun (WGS) entry which is preliminary data.</text>
</comment>
<proteinExistence type="predicted"/>
<accession>A0A4Z0RNA9</accession>
<evidence type="ECO:0000313" key="4">
    <source>
        <dbReference type="EMBL" id="MBJ7639349.1"/>
    </source>
</evidence>
<dbReference type="RefSeq" id="WP_003610053.1">
    <property type="nucleotide sequence ID" value="NZ_ALXH01000075.1"/>
</dbReference>
<feature type="domain" description="DUF1648" evidence="2">
    <location>
        <begin position="13"/>
        <end position="60"/>
    </location>
</feature>
<name>A0A4Z0RNA9_WEICO</name>
<dbReference type="InterPro" id="IPR012867">
    <property type="entry name" value="DUF1648"/>
</dbReference>
<reference evidence="4 5" key="2">
    <citation type="journal article" date="2021" name="Int. J. Food Microbiol.">
        <title>Safety demonstration of a microbial species for use in the food chain: Weissella confusa.</title>
        <authorList>
            <person name="Bourdichon F."/>
            <person name="Patrone V."/>
            <person name="Fontana A."/>
            <person name="Milani G."/>
            <person name="Morelli L."/>
        </authorList>
    </citation>
    <scope>NUCLEOTIDE SEQUENCE [LARGE SCALE GENOMIC DNA]</scope>
    <source>
        <strain evidence="3">CCUG 30943</strain>
        <strain evidence="4 5">CCUG 43002</strain>
    </source>
</reference>
<keyword evidence="5" id="KW-1185">Reference proteome</keyword>
<dbReference type="PANTHER" id="PTHR37810">
    <property type="entry name" value="IMMUNITY PROTEIN SDPI"/>
    <property type="match status" value="1"/>
</dbReference>
<dbReference type="PIRSF" id="PIRSF038959">
    <property type="entry name" value="SdpI"/>
    <property type="match status" value="1"/>
</dbReference>
<feature type="transmembrane region" description="Helical" evidence="1">
    <location>
        <begin position="162"/>
        <end position="181"/>
    </location>
</feature>
<dbReference type="EMBL" id="JAAOCP010000009">
    <property type="protein sequence ID" value="MBJ7639349.1"/>
    <property type="molecule type" value="Genomic_DNA"/>
</dbReference>